<name>A0A6A6WK51_9PEZI</name>
<evidence type="ECO:0008006" key="3">
    <source>
        <dbReference type="Google" id="ProtNLM"/>
    </source>
</evidence>
<gene>
    <name evidence="1" type="ORF">EJ05DRAFT_506126</name>
</gene>
<dbReference type="OrthoDB" id="47375at2759"/>
<dbReference type="GeneID" id="54488841"/>
<evidence type="ECO:0000313" key="2">
    <source>
        <dbReference type="Proteomes" id="UP000799437"/>
    </source>
</evidence>
<dbReference type="RefSeq" id="XP_033604842.1">
    <property type="nucleotide sequence ID" value="XM_033747787.1"/>
</dbReference>
<dbReference type="Proteomes" id="UP000799437">
    <property type="component" value="Unassembled WGS sequence"/>
</dbReference>
<organism evidence="1 2">
    <name type="scientific">Pseudovirgaria hyperparasitica</name>
    <dbReference type="NCBI Taxonomy" id="470096"/>
    <lineage>
        <taxon>Eukaryota</taxon>
        <taxon>Fungi</taxon>
        <taxon>Dikarya</taxon>
        <taxon>Ascomycota</taxon>
        <taxon>Pezizomycotina</taxon>
        <taxon>Dothideomycetes</taxon>
        <taxon>Dothideomycetes incertae sedis</taxon>
        <taxon>Acrospermales</taxon>
        <taxon>Acrospermaceae</taxon>
        <taxon>Pseudovirgaria</taxon>
    </lineage>
</organism>
<accession>A0A6A6WK51</accession>
<sequence length="355" mass="39478">MLFKTVFTRRSVWGLAIFVIILVLIATSVSHGQWTHAGELTGWSRHIKDKLGSLDAAQNSTLGFEQILALSRGTEWRIHGLHAAANLTGIDIVIPPQPFIGENMVHFFMEDGPDDVRKPPYGSAKAWIAHLDLLKHVIQSGSKTTLILEDDVDWSVHIKSQMSTVAIKAREFTKAPSTAISPYGDDWDILWLGHCGEWYNKDDPPEHLSWPDETVCSRKDYRSIYAPESHLGLPEGQRTIMRSVSPICTWAYAVTDVGAARLVEWASKAQDQAFDIKTRAACSSGHLKCISVVDQLFSQYQLNNEIGSTSDIDNSIKNPNGISIEHAESRMGSTVVIRESARCRALFDDNCFATN</sequence>
<dbReference type="AlphaFoldDB" id="A0A6A6WK51"/>
<protein>
    <recommendedName>
        <fullName evidence="3">Glycosyltransferase family 25 protein</fullName>
    </recommendedName>
</protein>
<proteinExistence type="predicted"/>
<keyword evidence="2" id="KW-1185">Reference proteome</keyword>
<evidence type="ECO:0000313" key="1">
    <source>
        <dbReference type="EMBL" id="KAF2762391.1"/>
    </source>
</evidence>
<dbReference type="EMBL" id="ML996565">
    <property type="protein sequence ID" value="KAF2762391.1"/>
    <property type="molecule type" value="Genomic_DNA"/>
</dbReference>
<reference evidence="1" key="1">
    <citation type="journal article" date="2020" name="Stud. Mycol.">
        <title>101 Dothideomycetes genomes: a test case for predicting lifestyles and emergence of pathogens.</title>
        <authorList>
            <person name="Haridas S."/>
            <person name="Albert R."/>
            <person name="Binder M."/>
            <person name="Bloem J."/>
            <person name="Labutti K."/>
            <person name="Salamov A."/>
            <person name="Andreopoulos B."/>
            <person name="Baker S."/>
            <person name="Barry K."/>
            <person name="Bills G."/>
            <person name="Bluhm B."/>
            <person name="Cannon C."/>
            <person name="Castanera R."/>
            <person name="Culley D."/>
            <person name="Daum C."/>
            <person name="Ezra D."/>
            <person name="Gonzalez J."/>
            <person name="Henrissat B."/>
            <person name="Kuo A."/>
            <person name="Liang C."/>
            <person name="Lipzen A."/>
            <person name="Lutzoni F."/>
            <person name="Magnuson J."/>
            <person name="Mondo S."/>
            <person name="Nolan M."/>
            <person name="Ohm R."/>
            <person name="Pangilinan J."/>
            <person name="Park H.-J."/>
            <person name="Ramirez L."/>
            <person name="Alfaro M."/>
            <person name="Sun H."/>
            <person name="Tritt A."/>
            <person name="Yoshinaga Y."/>
            <person name="Zwiers L.-H."/>
            <person name="Turgeon B."/>
            <person name="Goodwin S."/>
            <person name="Spatafora J."/>
            <person name="Crous P."/>
            <person name="Grigoriev I."/>
        </authorList>
    </citation>
    <scope>NUCLEOTIDE SEQUENCE</scope>
    <source>
        <strain evidence="1">CBS 121739</strain>
    </source>
</reference>